<name>A0A0F9FW35_9ZZZZ</name>
<accession>A0A0F9FW35</accession>
<sequence length="77" mass="9191">MKLKFRLHGLNPGFFSKRMLTFGPDMHEYPLPWIPNFKPQDTGYKVYPKDQLVFMDRLAEPSNDQATWLDYKLKKVN</sequence>
<comment type="caution">
    <text evidence="1">The sequence shown here is derived from an EMBL/GenBank/DDBJ whole genome shotgun (WGS) entry which is preliminary data.</text>
</comment>
<reference evidence="1" key="1">
    <citation type="journal article" date="2015" name="Nature">
        <title>Complex archaea that bridge the gap between prokaryotes and eukaryotes.</title>
        <authorList>
            <person name="Spang A."/>
            <person name="Saw J.H."/>
            <person name="Jorgensen S.L."/>
            <person name="Zaremba-Niedzwiedzka K."/>
            <person name="Martijn J."/>
            <person name="Lind A.E."/>
            <person name="van Eijk R."/>
            <person name="Schleper C."/>
            <person name="Guy L."/>
            <person name="Ettema T.J."/>
        </authorList>
    </citation>
    <scope>NUCLEOTIDE SEQUENCE</scope>
</reference>
<dbReference type="AlphaFoldDB" id="A0A0F9FW35"/>
<protein>
    <submittedName>
        <fullName evidence="1">Uncharacterized protein</fullName>
    </submittedName>
</protein>
<proteinExistence type="predicted"/>
<evidence type="ECO:0000313" key="1">
    <source>
        <dbReference type="EMBL" id="KKL82481.1"/>
    </source>
</evidence>
<gene>
    <name evidence="1" type="ORF">LCGC14_1984310</name>
</gene>
<organism evidence="1">
    <name type="scientific">marine sediment metagenome</name>
    <dbReference type="NCBI Taxonomy" id="412755"/>
    <lineage>
        <taxon>unclassified sequences</taxon>
        <taxon>metagenomes</taxon>
        <taxon>ecological metagenomes</taxon>
    </lineage>
</organism>
<dbReference type="EMBL" id="LAZR01022265">
    <property type="protein sequence ID" value="KKL82481.1"/>
    <property type="molecule type" value="Genomic_DNA"/>
</dbReference>